<dbReference type="PROSITE" id="PS51257">
    <property type="entry name" value="PROKAR_LIPOPROTEIN"/>
    <property type="match status" value="1"/>
</dbReference>
<dbReference type="Pfam" id="PF01841">
    <property type="entry name" value="Transglut_core"/>
    <property type="match status" value="1"/>
</dbReference>
<keyword evidence="2" id="KW-0732">Signal</keyword>
<accession>A0ABS4NS01</accession>
<evidence type="ECO:0000313" key="4">
    <source>
        <dbReference type="EMBL" id="MBP2112221.1"/>
    </source>
</evidence>
<dbReference type="InterPro" id="IPR052557">
    <property type="entry name" value="CAP/Cytokinesis_protein"/>
</dbReference>
<proteinExistence type="predicted"/>
<protein>
    <recommendedName>
        <fullName evidence="3">Transglutaminase-like domain-containing protein</fullName>
    </recommendedName>
</protein>
<dbReference type="InterPro" id="IPR038765">
    <property type="entry name" value="Papain-like_cys_pep_sf"/>
</dbReference>
<organism evidence="4 5">
    <name type="scientific">Paenibacillus silagei</name>
    <dbReference type="NCBI Taxonomy" id="1670801"/>
    <lineage>
        <taxon>Bacteria</taxon>
        <taxon>Bacillati</taxon>
        <taxon>Bacillota</taxon>
        <taxon>Bacilli</taxon>
        <taxon>Bacillales</taxon>
        <taxon>Paenibacillaceae</taxon>
        <taxon>Paenibacillus</taxon>
    </lineage>
</organism>
<feature type="domain" description="Transglutaminase-like" evidence="3">
    <location>
        <begin position="621"/>
        <end position="677"/>
    </location>
</feature>
<comment type="caution">
    <text evidence="4">The sequence shown here is derived from an EMBL/GenBank/DDBJ whole genome shotgun (WGS) entry which is preliminary data.</text>
</comment>
<feature type="region of interest" description="Disordered" evidence="1">
    <location>
        <begin position="24"/>
        <end position="55"/>
    </location>
</feature>
<dbReference type="SUPFAM" id="SSF54001">
    <property type="entry name" value="Cysteine proteinases"/>
    <property type="match status" value="1"/>
</dbReference>
<evidence type="ECO:0000256" key="1">
    <source>
        <dbReference type="SAM" id="MobiDB-lite"/>
    </source>
</evidence>
<dbReference type="Gene3D" id="3.10.620.30">
    <property type="match status" value="1"/>
</dbReference>
<dbReference type="PANTHER" id="PTHR46333:SF2">
    <property type="entry name" value="CYTOKINESIS PROTEIN 3"/>
    <property type="match status" value="1"/>
</dbReference>
<evidence type="ECO:0000313" key="5">
    <source>
        <dbReference type="Proteomes" id="UP000773462"/>
    </source>
</evidence>
<feature type="signal peptide" evidence="2">
    <location>
        <begin position="1"/>
        <end position="22"/>
    </location>
</feature>
<sequence>MKVKQMAILLLIMCVILTGCMGGSKEGSPAPSSSPATTATAETKNTSGNPPPEASQTVYDLKHKYDSDEADHNPGIMPMYNVEQDMEFIFRFNTDLGSEAIGKTLSVHTDIEALPESKVATLEDSQLVDGKSVYSIKPLGFGVLPSDSLRATGDSSWGNAPVYYIRLNYDLDAKSPTLLKQPVIIPFTVKSDLPTPTLQADISPDGRLTLVWNEVPGAESYNIYSASHITMENINEPLSGAEQGYADQRPLKIATVQGNAYNDFMKDGRGALGIVDETITSVQNNNVQGEYYVTAVQGDKESRFSRSVDTVALSKRLPRTVAPEDNINLKLYKNAKELPKTVPVQFIDGSKASVTVMYDTGAVTLKASGPTDVPYTIQGTALKGYVQVTQLTEADITSLAAAQSNKANPGYVEPQNDTDYVPAPDVPTIIDNNNNGNASEPGDNVIEQQKENTKSKVEEGNKQAVPGTTIRADLIHADSALEEYLALTLMNGDTEISLQAFPEAQNARTLVDVIEKVVYQNPLILGFRGYGYDYEKLTLNVKYDDSAEIIRSKQKEILAEADKVIAAVIKEGMSADEKQMAIYDYLNDNTAYDDAALENAMEQEFKTVDSKYNDSFNTYGILVKKVGVCMSYAHTFQLLSDLVQVPSMVVTGTMSGVNHAWNKVKIGDEWVNVDPTNNATNTGLPYLLYNSNDATASDVEYVMDKAYWLDHELPQFKATSNAYDYYVTQGLEVDSLEAYKTKLAEQLKKGETLVVLRVLGNTDSSELMQKTAEVIKQHDAAKLDSAGMVELGSYVAVQLDAAAGQ</sequence>
<gene>
    <name evidence="4" type="ORF">J2Z70_002375</name>
</gene>
<dbReference type="InterPro" id="IPR013783">
    <property type="entry name" value="Ig-like_fold"/>
</dbReference>
<dbReference type="Proteomes" id="UP000773462">
    <property type="component" value="Unassembled WGS sequence"/>
</dbReference>
<feature type="compositionally biased region" description="Low complexity" evidence="1">
    <location>
        <begin position="28"/>
        <end position="41"/>
    </location>
</feature>
<feature type="compositionally biased region" description="Polar residues" evidence="1">
    <location>
        <begin position="42"/>
        <end position="55"/>
    </location>
</feature>
<reference evidence="4 5" key="1">
    <citation type="submission" date="2021-03" db="EMBL/GenBank/DDBJ databases">
        <title>Genomic Encyclopedia of Type Strains, Phase IV (KMG-IV): sequencing the most valuable type-strain genomes for metagenomic binning, comparative biology and taxonomic classification.</title>
        <authorList>
            <person name="Goeker M."/>
        </authorList>
    </citation>
    <scope>NUCLEOTIDE SEQUENCE [LARGE SCALE GENOMIC DNA]</scope>
    <source>
        <strain evidence="4 5">DSM 101953</strain>
    </source>
</reference>
<keyword evidence="5" id="KW-1185">Reference proteome</keyword>
<dbReference type="Gene3D" id="2.60.40.10">
    <property type="entry name" value="Immunoglobulins"/>
    <property type="match status" value="1"/>
</dbReference>
<dbReference type="PANTHER" id="PTHR46333">
    <property type="entry name" value="CYTOKINESIS PROTEIN 3"/>
    <property type="match status" value="1"/>
</dbReference>
<evidence type="ECO:0000259" key="3">
    <source>
        <dbReference type="SMART" id="SM00460"/>
    </source>
</evidence>
<name>A0ABS4NS01_9BACL</name>
<evidence type="ECO:0000256" key="2">
    <source>
        <dbReference type="SAM" id="SignalP"/>
    </source>
</evidence>
<feature type="chain" id="PRO_5047057345" description="Transglutaminase-like domain-containing protein" evidence="2">
    <location>
        <begin position="23"/>
        <end position="805"/>
    </location>
</feature>
<dbReference type="EMBL" id="JAGGLV010000006">
    <property type="protein sequence ID" value="MBP2112221.1"/>
    <property type="molecule type" value="Genomic_DNA"/>
</dbReference>
<dbReference type="InterPro" id="IPR002931">
    <property type="entry name" value="Transglutaminase-like"/>
</dbReference>
<dbReference type="SMART" id="SM00460">
    <property type="entry name" value="TGc"/>
    <property type="match status" value="1"/>
</dbReference>